<dbReference type="InterPro" id="IPR011701">
    <property type="entry name" value="MFS"/>
</dbReference>
<dbReference type="GO" id="GO:0022857">
    <property type="term" value="F:transmembrane transporter activity"/>
    <property type="evidence" value="ECO:0007669"/>
    <property type="project" value="InterPro"/>
</dbReference>
<evidence type="ECO:0008006" key="9">
    <source>
        <dbReference type="Google" id="ProtNLM"/>
    </source>
</evidence>
<keyword evidence="4 6" id="KW-1133">Transmembrane helix</keyword>
<dbReference type="PANTHER" id="PTHR23513:SF6">
    <property type="entry name" value="MAJOR FACILITATOR SUPERFAMILY ASSOCIATED DOMAIN-CONTAINING PROTEIN"/>
    <property type="match status" value="1"/>
</dbReference>
<dbReference type="SUPFAM" id="SSF103473">
    <property type="entry name" value="MFS general substrate transporter"/>
    <property type="match status" value="1"/>
</dbReference>
<evidence type="ECO:0000313" key="7">
    <source>
        <dbReference type="EMBL" id="KPV45831.1"/>
    </source>
</evidence>
<protein>
    <recommendedName>
        <fullName evidence="9">MFS transporter</fullName>
    </recommendedName>
</protein>
<evidence type="ECO:0000313" key="8">
    <source>
        <dbReference type="Proteomes" id="UP000050515"/>
    </source>
</evidence>
<name>A0A0P9CKG9_9ARCH</name>
<evidence type="ECO:0000256" key="1">
    <source>
        <dbReference type="ARBA" id="ARBA00004651"/>
    </source>
</evidence>
<accession>A0A0P9CKG9</accession>
<feature type="transmembrane region" description="Helical" evidence="6">
    <location>
        <begin position="335"/>
        <end position="356"/>
    </location>
</feature>
<comment type="subcellular location">
    <subcellularLocation>
        <location evidence="1">Cell membrane</location>
        <topology evidence="1">Multi-pass membrane protein</topology>
    </subcellularLocation>
</comment>
<evidence type="ECO:0000256" key="6">
    <source>
        <dbReference type="SAM" id="Phobius"/>
    </source>
</evidence>
<dbReference type="PANTHER" id="PTHR23513">
    <property type="entry name" value="INTEGRAL MEMBRANE EFFLUX PROTEIN-RELATED"/>
    <property type="match status" value="1"/>
</dbReference>
<feature type="transmembrane region" description="Helical" evidence="6">
    <location>
        <begin position="81"/>
        <end position="98"/>
    </location>
</feature>
<evidence type="ECO:0000256" key="4">
    <source>
        <dbReference type="ARBA" id="ARBA00022989"/>
    </source>
</evidence>
<dbReference type="AlphaFoldDB" id="A0A0P9CKG9"/>
<feature type="transmembrane region" description="Helical" evidence="6">
    <location>
        <begin position="169"/>
        <end position="187"/>
    </location>
</feature>
<feature type="transmembrane region" description="Helical" evidence="6">
    <location>
        <begin position="216"/>
        <end position="241"/>
    </location>
</feature>
<dbReference type="Pfam" id="PF07690">
    <property type="entry name" value="MFS_1"/>
    <property type="match status" value="1"/>
</dbReference>
<feature type="transmembrane region" description="Helical" evidence="6">
    <location>
        <begin position="142"/>
        <end position="163"/>
    </location>
</feature>
<dbReference type="Proteomes" id="UP000050515">
    <property type="component" value="Unassembled WGS sequence"/>
</dbReference>
<evidence type="ECO:0000256" key="2">
    <source>
        <dbReference type="ARBA" id="ARBA00022475"/>
    </source>
</evidence>
<sequence length="405" mass="46286">IIYMLQNDFYQINYKNYIKYLISRNISRYSNIAYYIYFMWEIVDEYKSIFLVSLIPAFSFLGYIIISLPEGHIIDKYDRKKIFIITNILMVFVYLLLLINKSLFFIYAVDFLSSLLMWVISDDFRGITKEIIPENTMVKAQSLDQTSSGLFTLAGTLSGGFFIFLERRYFYLFLIVISVVAVIMILGNHPAKIYSNISISNGFNYTFKIIKSIIPFLLFTMLLNGLFVSLDVFSSALIYIILRAPPIYYTFFIAGFPMGMLIGGIIAMKKFTEKSGLLKLFVFGIGAIFIFIALNRIAILDSVLAVFLGIIIAFLNVYIETLIINSVPNSITGKFNSITTVFSGGSSPVMAVIFGILSEFIFFPYIIIITGLIMMASSFMVNRIFNGFKDRMDGMKIIYPELFRN</sequence>
<keyword evidence="2" id="KW-1003">Cell membrane</keyword>
<dbReference type="Gene3D" id="1.20.1250.20">
    <property type="entry name" value="MFS general substrate transporter like domains"/>
    <property type="match status" value="1"/>
</dbReference>
<dbReference type="GO" id="GO:0005886">
    <property type="term" value="C:plasma membrane"/>
    <property type="evidence" value="ECO:0007669"/>
    <property type="project" value="UniProtKB-SubCell"/>
</dbReference>
<feature type="transmembrane region" description="Helical" evidence="6">
    <location>
        <begin position="280"/>
        <end position="298"/>
    </location>
</feature>
<feature type="transmembrane region" description="Helical" evidence="6">
    <location>
        <begin position="247"/>
        <end position="268"/>
    </location>
</feature>
<feature type="non-terminal residue" evidence="7">
    <location>
        <position position="1"/>
    </location>
</feature>
<organism evidence="7 8">
    <name type="scientific">Acidiplasma aeolicum</name>
    <dbReference type="NCBI Taxonomy" id="507754"/>
    <lineage>
        <taxon>Archaea</taxon>
        <taxon>Methanobacteriati</taxon>
        <taxon>Thermoplasmatota</taxon>
        <taxon>Thermoplasmata</taxon>
        <taxon>Thermoplasmatales</taxon>
        <taxon>Ferroplasmaceae</taxon>
        <taxon>Acidiplasma</taxon>
    </lineage>
</organism>
<evidence type="ECO:0000256" key="5">
    <source>
        <dbReference type="ARBA" id="ARBA00023136"/>
    </source>
</evidence>
<feature type="transmembrane region" description="Helical" evidence="6">
    <location>
        <begin position="104"/>
        <end position="121"/>
    </location>
</feature>
<keyword evidence="3 6" id="KW-0812">Transmembrane</keyword>
<feature type="transmembrane region" description="Helical" evidence="6">
    <location>
        <begin position="49"/>
        <end position="69"/>
    </location>
</feature>
<feature type="transmembrane region" description="Helical" evidence="6">
    <location>
        <begin position="304"/>
        <end position="323"/>
    </location>
</feature>
<gene>
    <name evidence="7" type="ORF">SE19_08150</name>
</gene>
<dbReference type="EMBL" id="LJCQ01000373">
    <property type="protein sequence ID" value="KPV45831.1"/>
    <property type="molecule type" value="Genomic_DNA"/>
</dbReference>
<proteinExistence type="predicted"/>
<comment type="caution">
    <text evidence="7">The sequence shown here is derived from an EMBL/GenBank/DDBJ whole genome shotgun (WGS) entry which is preliminary data.</text>
</comment>
<dbReference type="PATRIC" id="fig|507754.4.peg.827"/>
<reference evidence="7 8" key="1">
    <citation type="submission" date="2015-09" db="EMBL/GenBank/DDBJ databases">
        <title>Draft genome sequence of Acidiplasma aeolicum DSM 18409.</title>
        <authorList>
            <person name="Hemp J."/>
        </authorList>
    </citation>
    <scope>NUCLEOTIDE SEQUENCE [LARGE SCALE GENOMIC DNA]</scope>
    <source>
        <strain evidence="7 8">V</strain>
    </source>
</reference>
<feature type="transmembrane region" description="Helical" evidence="6">
    <location>
        <begin position="362"/>
        <end position="385"/>
    </location>
</feature>
<dbReference type="RefSeq" id="WP_054964488.1">
    <property type="nucleotide sequence ID" value="NZ_LJCQ01000373.1"/>
</dbReference>
<keyword evidence="5 6" id="KW-0472">Membrane</keyword>
<evidence type="ECO:0000256" key="3">
    <source>
        <dbReference type="ARBA" id="ARBA00022692"/>
    </source>
</evidence>
<dbReference type="InterPro" id="IPR036259">
    <property type="entry name" value="MFS_trans_sf"/>
</dbReference>